<proteinExistence type="predicted"/>
<dbReference type="AlphaFoldDB" id="A0A250IVB3"/>
<dbReference type="KEGG" id="cfus:CYFUS_000594"/>
<dbReference type="Pfam" id="PF15648">
    <property type="entry name" value="Tox-REase-5"/>
    <property type="match status" value="1"/>
</dbReference>
<gene>
    <name evidence="3" type="ORF">CYFUS_000594</name>
</gene>
<reference evidence="3 4" key="1">
    <citation type="submission" date="2017-06" db="EMBL/GenBank/DDBJ databases">
        <title>Sequencing and comparative analysis of myxobacterial genomes.</title>
        <authorList>
            <person name="Rupp O."/>
            <person name="Goesmann A."/>
            <person name="Sogaard-Andersen L."/>
        </authorList>
    </citation>
    <scope>NUCLEOTIDE SEQUENCE [LARGE SCALE GENOMIC DNA]</scope>
    <source>
        <strain evidence="3 4">DSM 52655</strain>
    </source>
</reference>
<name>A0A250IVB3_9BACT</name>
<evidence type="ECO:0000313" key="3">
    <source>
        <dbReference type="EMBL" id="ATB35182.1"/>
    </source>
</evidence>
<feature type="region of interest" description="Disordered" evidence="1">
    <location>
        <begin position="1"/>
        <end position="26"/>
    </location>
</feature>
<evidence type="ECO:0000259" key="2">
    <source>
        <dbReference type="Pfam" id="PF15648"/>
    </source>
</evidence>
<protein>
    <recommendedName>
        <fullName evidence="2">Tox-REase-5 domain-containing protein</fullName>
    </recommendedName>
</protein>
<accession>A0A250IVB3</accession>
<evidence type="ECO:0000256" key="1">
    <source>
        <dbReference type="SAM" id="MobiDB-lite"/>
    </source>
</evidence>
<dbReference type="Proteomes" id="UP000217257">
    <property type="component" value="Chromosome"/>
</dbReference>
<sequence>MSKESRSPGAGKGGGTQLEARRSSRDRPWWTSRAVVLWVLALPTACATGYPMGGMLAGPTRHGGRVHRTSPEVEESAVRARAASVSRPGGAREDLEGTAAGAEERNASVAAEEGTAKVGGAAERLRYRARRGSEVDEEVHLAGKGIGWPDGVGDGRPFEVPMTLDYFQGFLVQAGVPGTALPRDGRTLTPQQALELVPHLLATPLTLGNFGMRRMAAHLLMEVATGERVVTRDEFHARMRRFSRLLVLRPDGYLVRATSGVAVQKAGQVVLAEDGTLRAGRFEVGPFYAIDGERLFPVDQRLEVPKGARPAGLYEPDDNPALAVAEGAVLAVVDMVEGLYRLVFYTSETLEGLAQLPGAVRQLYENSPQLWEEFRHKPYAEKVRTVSRLATGAVLTVGTAGAGTAKVAAWGGKLGGLTVPLLSLSGDGVLAVRLVAVPVGSVATAAAPALSATYVLHMANTGAHGAGGGGGWPPVGGPGQWVEDTSSMSEQARAYQAQVTGAPKGWCYKVCRNGKCVEYDGFDSTEGVLLEGKARGYEQWFDKDLNPVHEFYGGLEDLLKQAARQYRMAAGQPIRWHVAEPRMVAVLRKHFGEADLGSIEVVYTAPVK</sequence>
<dbReference type="EMBL" id="CP022098">
    <property type="protein sequence ID" value="ATB35182.1"/>
    <property type="molecule type" value="Genomic_DNA"/>
</dbReference>
<organism evidence="3 4">
    <name type="scientific">Cystobacter fuscus</name>
    <dbReference type="NCBI Taxonomy" id="43"/>
    <lineage>
        <taxon>Bacteria</taxon>
        <taxon>Pseudomonadati</taxon>
        <taxon>Myxococcota</taxon>
        <taxon>Myxococcia</taxon>
        <taxon>Myxococcales</taxon>
        <taxon>Cystobacterineae</taxon>
        <taxon>Archangiaceae</taxon>
        <taxon>Cystobacter</taxon>
    </lineage>
</organism>
<dbReference type="RefSeq" id="WP_095983843.1">
    <property type="nucleotide sequence ID" value="NZ_CP022098.1"/>
</dbReference>
<feature type="domain" description="Tox-REase-5" evidence="2">
    <location>
        <begin position="493"/>
        <end position="581"/>
    </location>
</feature>
<feature type="region of interest" description="Disordered" evidence="1">
    <location>
        <begin position="60"/>
        <end position="114"/>
    </location>
</feature>
<evidence type="ECO:0000313" key="4">
    <source>
        <dbReference type="Proteomes" id="UP000217257"/>
    </source>
</evidence>
<dbReference type="InterPro" id="IPR028904">
    <property type="entry name" value="Tox-REase-5_dom"/>
</dbReference>